<evidence type="ECO:0000256" key="4">
    <source>
        <dbReference type="ARBA" id="ARBA00022989"/>
    </source>
</evidence>
<dbReference type="Pfam" id="PF00001">
    <property type="entry name" value="7tm_1"/>
    <property type="match status" value="1"/>
</dbReference>
<evidence type="ECO:0000256" key="9">
    <source>
        <dbReference type="SAM" id="MobiDB-lite"/>
    </source>
</evidence>
<dbReference type="PANTHER" id="PTHR11334:SF29">
    <property type="entry name" value="MAS-RELATED G-PROTEIN COUPLED RECEPTOR MEMBER X2"/>
    <property type="match status" value="1"/>
</dbReference>
<evidence type="ECO:0000313" key="13">
    <source>
        <dbReference type="RefSeq" id="XP_027266366.1"/>
    </source>
</evidence>
<comment type="subcellular location">
    <subcellularLocation>
        <location evidence="1">Cell membrane</location>
        <topology evidence="1">Multi-pass membrane protein</topology>
    </subcellularLocation>
</comment>
<dbReference type="FunFam" id="1.20.1070.10:FF:000140">
    <property type="entry name" value="Mas-related G-protein coupled receptor member X2"/>
    <property type="match status" value="1"/>
</dbReference>
<keyword evidence="8" id="KW-0807">Transducer</keyword>
<feature type="transmembrane region" description="Helical" evidence="10">
    <location>
        <begin position="144"/>
        <end position="162"/>
    </location>
</feature>
<name>A0A9J7FTU0_CRIGR</name>
<keyword evidence="3 10" id="KW-0812">Transmembrane</keyword>
<feature type="transmembrane region" description="Helical" evidence="10">
    <location>
        <begin position="338"/>
        <end position="359"/>
    </location>
</feature>
<evidence type="ECO:0000256" key="8">
    <source>
        <dbReference type="ARBA" id="ARBA00023224"/>
    </source>
</evidence>
<sequence>MEESSPPLEIPALLCSKLGIHLHFLPPCSADQSSQMHIPWSFCTPKCSSVLNHAVLGPYIKDTLMVNIRNTSEEFLRLQLNTPAWRTNSTAMNESDYNQHLYCSTKFYTMNILAVIIALIGMAGNVIVLWLLGFHMKRNAFSVYIFNLAGADFLFLFFQTLYCLKEILHYVHTLLSYLSTYLVLVLNFAYFASLSMLSAISTERCLSALWPIWYRCQRPRHTSAVMCALLWALSLILSFMEGSACGSFFNGFMAGWCKRLGFITLAWLIVLFVVLSGSSLALILRVFCGSQRIPVTRLYVTIAFTMLVFLLFGLPYGINWFFLFWFGGDYPSFLCYVYQMSILLSCVNSCANPIIYFFVGSIRHHQFQRQTLKILLQSAMQDTPEDEGGEGKSTRQETVYCYS</sequence>
<dbReference type="SUPFAM" id="SSF81321">
    <property type="entry name" value="Family A G protein-coupled receptor-like"/>
    <property type="match status" value="1"/>
</dbReference>
<evidence type="ECO:0000256" key="1">
    <source>
        <dbReference type="ARBA" id="ARBA00004651"/>
    </source>
</evidence>
<dbReference type="AlphaFoldDB" id="A0A9J7FTU0"/>
<dbReference type="InterPro" id="IPR026234">
    <property type="entry name" value="MRGPCRFAMILY"/>
</dbReference>
<dbReference type="InterPro" id="IPR000276">
    <property type="entry name" value="GPCR_Rhodpsn"/>
</dbReference>
<feature type="domain" description="G-protein coupled receptors family 1 profile" evidence="11">
    <location>
        <begin position="124"/>
        <end position="356"/>
    </location>
</feature>
<keyword evidence="5" id="KW-0297">G-protein coupled receptor</keyword>
<dbReference type="PRINTS" id="PR02108">
    <property type="entry name" value="MRGPCRFAMILY"/>
</dbReference>
<dbReference type="PROSITE" id="PS50262">
    <property type="entry name" value="G_PROTEIN_RECEP_F1_2"/>
    <property type="match status" value="1"/>
</dbReference>
<feature type="transmembrane region" description="Helical" evidence="10">
    <location>
        <begin position="221"/>
        <end position="240"/>
    </location>
</feature>
<reference evidence="12" key="2">
    <citation type="journal article" date="2020" name="Biotechnol. Bioeng.">
        <title>Chromosome-scale scaffolds for the Chinese hamster reference genome assembly to facilitate the study of the CHO epigenome.</title>
        <authorList>
            <person name="Hilliard W."/>
            <person name="MacDonald M."/>
            <person name="Lee K.H."/>
        </authorList>
    </citation>
    <scope>NUCLEOTIDE SEQUENCE [LARGE SCALE GENOMIC DNA]</scope>
    <source>
        <strain evidence="12">17A/GY</strain>
    </source>
</reference>
<organism evidence="12 13">
    <name type="scientific">Cricetulus griseus</name>
    <name type="common">Chinese hamster</name>
    <name type="synonym">Cricetulus barabensis griseus</name>
    <dbReference type="NCBI Taxonomy" id="10029"/>
    <lineage>
        <taxon>Eukaryota</taxon>
        <taxon>Metazoa</taxon>
        <taxon>Chordata</taxon>
        <taxon>Craniata</taxon>
        <taxon>Vertebrata</taxon>
        <taxon>Euteleostomi</taxon>
        <taxon>Mammalia</taxon>
        <taxon>Eutheria</taxon>
        <taxon>Euarchontoglires</taxon>
        <taxon>Glires</taxon>
        <taxon>Rodentia</taxon>
        <taxon>Myomorpha</taxon>
        <taxon>Muroidea</taxon>
        <taxon>Cricetidae</taxon>
        <taxon>Cricetinae</taxon>
        <taxon>Cricetulus</taxon>
    </lineage>
</organism>
<keyword evidence="6 10" id="KW-0472">Membrane</keyword>
<evidence type="ECO:0000256" key="5">
    <source>
        <dbReference type="ARBA" id="ARBA00023040"/>
    </source>
</evidence>
<evidence type="ECO:0000259" key="11">
    <source>
        <dbReference type="PROSITE" id="PS50262"/>
    </source>
</evidence>
<evidence type="ECO:0000256" key="2">
    <source>
        <dbReference type="ARBA" id="ARBA00022475"/>
    </source>
</evidence>
<feature type="transmembrane region" description="Helical" evidence="10">
    <location>
        <begin position="298"/>
        <end position="318"/>
    </location>
</feature>
<dbReference type="RefSeq" id="XP_027266366.1">
    <property type="nucleotide sequence ID" value="XM_027410565.1"/>
</dbReference>
<evidence type="ECO:0000256" key="3">
    <source>
        <dbReference type="ARBA" id="ARBA00022692"/>
    </source>
</evidence>
<feature type="transmembrane region" description="Helical" evidence="10">
    <location>
        <begin position="174"/>
        <end position="200"/>
    </location>
</feature>
<gene>
    <name evidence="13" type="primary">LOC100764353</name>
</gene>
<keyword evidence="12" id="KW-1185">Reference proteome</keyword>
<reference evidence="12" key="1">
    <citation type="journal article" date="2018" name="Biotechnol. Bioeng.">
        <title>A reference genome of the Chinese hamster based on a hybrid assembly strategy.</title>
        <authorList>
            <person name="Rupp O."/>
            <person name="MacDonald M.L."/>
            <person name="Li S."/>
            <person name="Dhiman H."/>
            <person name="Polson S."/>
            <person name="Griep S."/>
            <person name="Heffner K."/>
            <person name="Hernandez I."/>
            <person name="Brinkrolf K."/>
            <person name="Jadhav V."/>
            <person name="Samoudi M."/>
            <person name="Hao H."/>
            <person name="Kingham B."/>
            <person name="Goesmann A."/>
            <person name="Betenbaugh M.J."/>
            <person name="Lewis N.E."/>
            <person name="Borth N."/>
            <person name="Lee K.H."/>
        </authorList>
    </citation>
    <scope>NUCLEOTIDE SEQUENCE [LARGE SCALE GENOMIC DNA]</scope>
    <source>
        <strain evidence="12">17A/GY</strain>
    </source>
</reference>
<reference evidence="13" key="3">
    <citation type="submission" date="2025-08" db="UniProtKB">
        <authorList>
            <consortium name="RefSeq"/>
        </authorList>
    </citation>
    <scope>IDENTIFICATION</scope>
    <source>
        <strain evidence="13">17A/GY</strain>
        <tissue evidence="13">Liver</tissue>
    </source>
</reference>
<dbReference type="KEGG" id="cge:100764353"/>
<evidence type="ECO:0000256" key="7">
    <source>
        <dbReference type="ARBA" id="ARBA00023170"/>
    </source>
</evidence>
<accession>A0A9J7FTU0</accession>
<dbReference type="GO" id="GO:0005886">
    <property type="term" value="C:plasma membrane"/>
    <property type="evidence" value="ECO:0007669"/>
    <property type="project" value="UniProtKB-SubCell"/>
</dbReference>
<dbReference type="CDD" id="cd15107">
    <property type="entry name" value="7tmA_MrgprB"/>
    <property type="match status" value="1"/>
</dbReference>
<dbReference type="GO" id="GO:0004930">
    <property type="term" value="F:G protein-coupled receptor activity"/>
    <property type="evidence" value="ECO:0007669"/>
    <property type="project" value="UniProtKB-KW"/>
</dbReference>
<dbReference type="Gene3D" id="1.20.1070.10">
    <property type="entry name" value="Rhodopsin 7-helix transmembrane proteins"/>
    <property type="match status" value="1"/>
</dbReference>
<keyword evidence="2" id="KW-1003">Cell membrane</keyword>
<protein>
    <submittedName>
        <fullName evidence="13">Mas-related G-protein coupled receptor member B4</fullName>
    </submittedName>
</protein>
<feature type="transmembrane region" description="Helical" evidence="10">
    <location>
        <begin position="107"/>
        <end position="132"/>
    </location>
</feature>
<dbReference type="RefSeq" id="XP_007641079.2">
    <property type="nucleotide sequence ID" value="XM_007642889.2"/>
</dbReference>
<feature type="region of interest" description="Disordered" evidence="9">
    <location>
        <begin position="382"/>
        <end position="403"/>
    </location>
</feature>
<dbReference type="OrthoDB" id="9631784at2759"/>
<keyword evidence="7 13" id="KW-0675">Receptor</keyword>
<dbReference type="PRINTS" id="PR00237">
    <property type="entry name" value="GPCRRHODOPSN"/>
</dbReference>
<evidence type="ECO:0000256" key="6">
    <source>
        <dbReference type="ARBA" id="ARBA00023136"/>
    </source>
</evidence>
<evidence type="ECO:0000256" key="10">
    <source>
        <dbReference type="SAM" id="Phobius"/>
    </source>
</evidence>
<dbReference type="PANTHER" id="PTHR11334">
    <property type="entry name" value="MAS-RELATED G-PROTEIN COUPLED RECEPTOR"/>
    <property type="match status" value="1"/>
</dbReference>
<proteinExistence type="predicted"/>
<keyword evidence="4 10" id="KW-1133">Transmembrane helix</keyword>
<evidence type="ECO:0000313" key="12">
    <source>
        <dbReference type="Proteomes" id="UP001108280"/>
    </source>
</evidence>
<dbReference type="Proteomes" id="UP001108280">
    <property type="component" value="Chromosome 3"/>
</dbReference>
<dbReference type="InterPro" id="IPR017452">
    <property type="entry name" value="GPCR_Rhodpsn_7TM"/>
</dbReference>
<feature type="transmembrane region" description="Helical" evidence="10">
    <location>
        <begin position="260"/>
        <end position="286"/>
    </location>
</feature>
<dbReference type="GeneID" id="100764353"/>